<evidence type="ECO:0000313" key="2">
    <source>
        <dbReference type="Proteomes" id="UP001164929"/>
    </source>
</evidence>
<accession>A0AAD6RCE7</accession>
<reference evidence="1" key="1">
    <citation type="journal article" date="2023" name="Mol. Ecol. Resour.">
        <title>Chromosome-level genome assembly of a triploid poplar Populus alba 'Berolinensis'.</title>
        <authorList>
            <person name="Chen S."/>
            <person name="Yu Y."/>
            <person name="Wang X."/>
            <person name="Wang S."/>
            <person name="Zhang T."/>
            <person name="Zhou Y."/>
            <person name="He R."/>
            <person name="Meng N."/>
            <person name="Wang Y."/>
            <person name="Liu W."/>
            <person name="Liu Z."/>
            <person name="Liu J."/>
            <person name="Guo Q."/>
            <person name="Huang H."/>
            <person name="Sederoff R.R."/>
            <person name="Wang G."/>
            <person name="Qu G."/>
            <person name="Chen S."/>
        </authorList>
    </citation>
    <scope>NUCLEOTIDE SEQUENCE</scope>
    <source>
        <strain evidence="1">SC-2020</strain>
    </source>
</reference>
<keyword evidence="2" id="KW-1185">Reference proteome</keyword>
<dbReference type="AlphaFoldDB" id="A0AAD6RCE7"/>
<dbReference type="EMBL" id="JAQIZT010000002">
    <property type="protein sequence ID" value="KAJ7005682.1"/>
    <property type="molecule type" value="Genomic_DNA"/>
</dbReference>
<protein>
    <submittedName>
        <fullName evidence="1">Uncharacterized protein</fullName>
    </submittedName>
</protein>
<sequence length="104" mass="11426">MGDQEGPWPRSVTSIALGMAAEHFFLTSSFHWSCISSSLVLSHDNYCTFMVSSLNRLEYGRLPNKIISLRMITRGIPSSSRACNCLSCGELAVLPMLCPGRILS</sequence>
<proteinExistence type="predicted"/>
<evidence type="ECO:0000313" key="1">
    <source>
        <dbReference type="EMBL" id="KAJ7005682.1"/>
    </source>
</evidence>
<comment type="caution">
    <text evidence="1">The sequence shown here is derived from an EMBL/GenBank/DDBJ whole genome shotgun (WGS) entry which is preliminary data.</text>
</comment>
<organism evidence="1 2">
    <name type="scientific">Populus alba x Populus x berolinensis</name>
    <dbReference type="NCBI Taxonomy" id="444605"/>
    <lineage>
        <taxon>Eukaryota</taxon>
        <taxon>Viridiplantae</taxon>
        <taxon>Streptophyta</taxon>
        <taxon>Embryophyta</taxon>
        <taxon>Tracheophyta</taxon>
        <taxon>Spermatophyta</taxon>
        <taxon>Magnoliopsida</taxon>
        <taxon>eudicotyledons</taxon>
        <taxon>Gunneridae</taxon>
        <taxon>Pentapetalae</taxon>
        <taxon>rosids</taxon>
        <taxon>fabids</taxon>
        <taxon>Malpighiales</taxon>
        <taxon>Salicaceae</taxon>
        <taxon>Saliceae</taxon>
        <taxon>Populus</taxon>
    </lineage>
</organism>
<dbReference type="Proteomes" id="UP001164929">
    <property type="component" value="Chromosome 2"/>
</dbReference>
<gene>
    <name evidence="1" type="ORF">NC653_005105</name>
</gene>
<name>A0AAD6RCE7_9ROSI</name>